<dbReference type="Pfam" id="PF00072">
    <property type="entry name" value="Response_reg"/>
    <property type="match status" value="1"/>
</dbReference>
<dbReference type="GO" id="GO:0000156">
    <property type="term" value="F:phosphorelay response regulator activity"/>
    <property type="evidence" value="ECO:0007669"/>
    <property type="project" value="InterPro"/>
</dbReference>
<dbReference type="InterPro" id="IPR001789">
    <property type="entry name" value="Sig_transdc_resp-reg_receiver"/>
</dbReference>
<dbReference type="SUPFAM" id="SSF52172">
    <property type="entry name" value="CheY-like"/>
    <property type="match status" value="1"/>
</dbReference>
<proteinExistence type="predicted"/>
<evidence type="ECO:0000313" key="4">
    <source>
        <dbReference type="Proteomes" id="UP000323930"/>
    </source>
</evidence>
<evidence type="ECO:0000256" key="1">
    <source>
        <dbReference type="PROSITE-ProRule" id="PRU00169"/>
    </source>
</evidence>
<feature type="domain" description="Response regulatory" evidence="2">
    <location>
        <begin position="3"/>
        <end position="114"/>
    </location>
</feature>
<dbReference type="PROSITE" id="PS50110">
    <property type="entry name" value="RESPONSE_REGULATORY"/>
    <property type="match status" value="1"/>
</dbReference>
<dbReference type="Gene3D" id="2.40.50.1020">
    <property type="entry name" value="LytTr DNA-binding domain"/>
    <property type="match status" value="1"/>
</dbReference>
<gene>
    <name evidence="3" type="ORF">FUA24_19265</name>
</gene>
<dbReference type="InterPro" id="IPR046947">
    <property type="entry name" value="LytR-like"/>
</dbReference>
<dbReference type="PANTHER" id="PTHR37299">
    <property type="entry name" value="TRANSCRIPTIONAL REGULATOR-RELATED"/>
    <property type="match status" value="1"/>
</dbReference>
<comment type="caution">
    <text evidence="3">The sequence shown here is derived from an EMBL/GenBank/DDBJ whole genome shotgun (WGS) entry which is preliminary data.</text>
</comment>
<dbReference type="GO" id="GO:0003677">
    <property type="term" value="F:DNA binding"/>
    <property type="evidence" value="ECO:0007669"/>
    <property type="project" value="InterPro"/>
</dbReference>
<dbReference type="AlphaFoldDB" id="A0A5D0HL51"/>
<dbReference type="SMART" id="SM00850">
    <property type="entry name" value="LytTR"/>
    <property type="match status" value="1"/>
</dbReference>
<dbReference type="EMBL" id="VSDQ01000718">
    <property type="protein sequence ID" value="TYA71700.1"/>
    <property type="molecule type" value="Genomic_DNA"/>
</dbReference>
<dbReference type="RefSeq" id="WP_148544686.1">
    <property type="nucleotide sequence ID" value="NZ_VSDQ01000718.1"/>
</dbReference>
<dbReference type="SMART" id="SM00448">
    <property type="entry name" value="REC"/>
    <property type="match status" value="1"/>
</dbReference>
<reference evidence="3 4" key="1">
    <citation type="submission" date="2019-08" db="EMBL/GenBank/DDBJ databases">
        <title>Seonamhaeicola sediminis sp. nov., isolated from marine sediment.</title>
        <authorList>
            <person name="Cao W.R."/>
        </authorList>
    </citation>
    <scope>NUCLEOTIDE SEQUENCE [LARGE SCALE GENOMIC DNA]</scope>
    <source>
        <strain evidence="3 4">B011</strain>
    </source>
</reference>
<protein>
    <submittedName>
        <fullName evidence="3">Response regulator transcription factor</fullName>
    </submittedName>
</protein>
<evidence type="ECO:0000313" key="3">
    <source>
        <dbReference type="EMBL" id="TYA71700.1"/>
    </source>
</evidence>
<dbReference type="Proteomes" id="UP000323930">
    <property type="component" value="Unassembled WGS sequence"/>
</dbReference>
<dbReference type="PANTHER" id="PTHR37299:SF1">
    <property type="entry name" value="STAGE 0 SPORULATION PROTEIN A HOMOLOG"/>
    <property type="match status" value="1"/>
</dbReference>
<dbReference type="Gene3D" id="3.40.50.2300">
    <property type="match status" value="1"/>
</dbReference>
<evidence type="ECO:0000259" key="2">
    <source>
        <dbReference type="PROSITE" id="PS50110"/>
    </source>
</evidence>
<sequence length="229" mass="26729">MIRAIAIDDEPSALDVIKIHSNKLPQLELVACYSNPKHGFEYIKNNSIDLVFLDINMPELSGLELIRKLKNKPLVIFTTAYSEFALESYDYDAVDYLMKPIEFDRFYRGVTKAITLINSSIRVDKKDYFFVKDGYKQVKVVFKQMEYAKSNGNYLDIYFDENKKTMARMTFSQLVEIVPANLLLRVHNSFMVNPKYIQKIENNQIVLNKINIPIGIRYKELVFETLNIK</sequence>
<dbReference type="OrthoDB" id="2168082at2"/>
<keyword evidence="4" id="KW-1185">Reference proteome</keyword>
<organism evidence="3 4">
    <name type="scientific">Seonamhaeicola marinus</name>
    <dbReference type="NCBI Taxonomy" id="1912246"/>
    <lineage>
        <taxon>Bacteria</taxon>
        <taxon>Pseudomonadati</taxon>
        <taxon>Bacteroidota</taxon>
        <taxon>Flavobacteriia</taxon>
        <taxon>Flavobacteriales</taxon>
        <taxon>Flavobacteriaceae</taxon>
    </lineage>
</organism>
<keyword evidence="1" id="KW-0597">Phosphoprotein</keyword>
<accession>A0A5D0HL51</accession>
<dbReference type="InterPro" id="IPR007492">
    <property type="entry name" value="LytTR_DNA-bd_dom"/>
</dbReference>
<dbReference type="InterPro" id="IPR011006">
    <property type="entry name" value="CheY-like_superfamily"/>
</dbReference>
<feature type="modified residue" description="4-aspartylphosphate" evidence="1">
    <location>
        <position position="54"/>
    </location>
</feature>
<dbReference type="Pfam" id="PF04397">
    <property type="entry name" value="LytTR"/>
    <property type="match status" value="1"/>
</dbReference>
<name>A0A5D0HL51_9FLAO</name>